<organism evidence="1 2">
    <name type="scientific">Candidatus Kaiserbacteria bacterium RIFCSPLOWO2_01_FULL_52_12b</name>
    <dbReference type="NCBI Taxonomy" id="1798509"/>
    <lineage>
        <taxon>Bacteria</taxon>
        <taxon>Candidatus Kaiseribacteriota</taxon>
    </lineage>
</organism>
<accession>A0A1F6EXY8</accession>
<protein>
    <submittedName>
        <fullName evidence="1">Uncharacterized protein</fullName>
    </submittedName>
</protein>
<evidence type="ECO:0000313" key="1">
    <source>
        <dbReference type="EMBL" id="OGG78489.1"/>
    </source>
</evidence>
<evidence type="ECO:0000313" key="2">
    <source>
        <dbReference type="Proteomes" id="UP000178811"/>
    </source>
</evidence>
<dbReference type="Proteomes" id="UP000178811">
    <property type="component" value="Unassembled WGS sequence"/>
</dbReference>
<proteinExistence type="predicted"/>
<name>A0A1F6EXY8_9BACT</name>
<dbReference type="AlphaFoldDB" id="A0A1F6EXY8"/>
<sequence>MDNKEAQRVREFQEAYREEFGEEITIGEASVMLTQLVQLYLLLSRPLPPDTSDTNDVAIKS</sequence>
<gene>
    <name evidence="1" type="ORF">A3A36_01630</name>
</gene>
<comment type="caution">
    <text evidence="1">The sequence shown here is derived from an EMBL/GenBank/DDBJ whole genome shotgun (WGS) entry which is preliminary data.</text>
</comment>
<reference evidence="1 2" key="1">
    <citation type="journal article" date="2016" name="Nat. Commun.">
        <title>Thousands of microbial genomes shed light on interconnected biogeochemical processes in an aquifer system.</title>
        <authorList>
            <person name="Anantharaman K."/>
            <person name="Brown C.T."/>
            <person name="Hug L.A."/>
            <person name="Sharon I."/>
            <person name="Castelle C.J."/>
            <person name="Probst A.J."/>
            <person name="Thomas B.C."/>
            <person name="Singh A."/>
            <person name="Wilkins M.J."/>
            <person name="Karaoz U."/>
            <person name="Brodie E.L."/>
            <person name="Williams K.H."/>
            <person name="Hubbard S.S."/>
            <person name="Banfield J.F."/>
        </authorList>
    </citation>
    <scope>NUCLEOTIDE SEQUENCE [LARGE SCALE GENOMIC DNA]</scope>
</reference>
<dbReference type="EMBL" id="MFLW01000007">
    <property type="protein sequence ID" value="OGG78489.1"/>
    <property type="molecule type" value="Genomic_DNA"/>
</dbReference>